<gene>
    <name evidence="9" type="primary">llaDCHIA</name>
    <name evidence="9" type="ORF">SLY_1026</name>
</gene>
<comment type="similarity">
    <text evidence="1 8">Belongs to the N(4)/N(6)-methyltransferase family.</text>
</comment>
<dbReference type="GO" id="GO:0032259">
    <property type="term" value="P:methylation"/>
    <property type="evidence" value="ECO:0007669"/>
    <property type="project" value="UniProtKB-KW"/>
</dbReference>
<feature type="binding site" evidence="7">
    <location>
        <position position="5"/>
    </location>
    <ligand>
        <name>S-adenosyl-L-methionine</name>
        <dbReference type="ChEBI" id="CHEBI:59789"/>
    </ligand>
</feature>
<accession>R4RNK7</accession>
<evidence type="ECO:0000256" key="8">
    <source>
        <dbReference type="RuleBase" id="RU361257"/>
    </source>
</evidence>
<keyword evidence="5 8" id="KW-0949">S-adenosyl-L-methionine</keyword>
<dbReference type="InterPro" id="IPR023095">
    <property type="entry name" value="Ade_MeTrfase_dom_2"/>
</dbReference>
<dbReference type="InterPro" id="IPR012327">
    <property type="entry name" value="MeTrfase_D12"/>
</dbReference>
<feature type="binding site" evidence="7">
    <location>
        <position position="186"/>
    </location>
    <ligand>
        <name>S-adenosyl-L-methionine</name>
        <dbReference type="ChEBI" id="CHEBI:59789"/>
    </ligand>
</feature>
<dbReference type="InterPro" id="IPR002052">
    <property type="entry name" value="DNA_methylase_N6_adenine_CS"/>
</dbReference>
<dbReference type="NCBIfam" id="TIGR00571">
    <property type="entry name" value="dam"/>
    <property type="match status" value="1"/>
</dbReference>
<proteinExistence type="inferred from homology"/>
<dbReference type="KEGG" id="nzs:SLY_1026"/>
<dbReference type="InterPro" id="IPR029063">
    <property type="entry name" value="SAM-dependent_MTases_sf"/>
</dbReference>
<dbReference type="PATRIC" id="fig|980422.3.peg.944"/>
<dbReference type="AlphaFoldDB" id="R4RNK7"/>
<evidence type="ECO:0000313" key="10">
    <source>
        <dbReference type="Proteomes" id="UP000013941"/>
    </source>
</evidence>
<dbReference type="HOGENOM" id="CLU_063430_5_0_14"/>
<evidence type="ECO:0000256" key="4">
    <source>
        <dbReference type="ARBA" id="ARBA00022679"/>
    </source>
</evidence>
<dbReference type="GO" id="GO:0009307">
    <property type="term" value="P:DNA restriction-modification system"/>
    <property type="evidence" value="ECO:0007669"/>
    <property type="project" value="InterPro"/>
</dbReference>
<comment type="catalytic activity">
    <reaction evidence="6 8">
        <text>a 2'-deoxyadenosine in DNA + S-adenosyl-L-methionine = an N(6)-methyl-2'-deoxyadenosine in DNA + S-adenosyl-L-homocysteine + H(+)</text>
        <dbReference type="Rhea" id="RHEA:15197"/>
        <dbReference type="Rhea" id="RHEA-COMP:12418"/>
        <dbReference type="Rhea" id="RHEA-COMP:12419"/>
        <dbReference type="ChEBI" id="CHEBI:15378"/>
        <dbReference type="ChEBI" id="CHEBI:57856"/>
        <dbReference type="ChEBI" id="CHEBI:59789"/>
        <dbReference type="ChEBI" id="CHEBI:90615"/>
        <dbReference type="ChEBI" id="CHEBI:90616"/>
        <dbReference type="EC" id="2.1.1.72"/>
    </reaction>
</comment>
<dbReference type="Proteomes" id="UP000013941">
    <property type="component" value="Chromosome"/>
</dbReference>
<dbReference type="GO" id="GO:0043565">
    <property type="term" value="F:sequence-specific DNA binding"/>
    <property type="evidence" value="ECO:0007669"/>
    <property type="project" value="TreeGrafter"/>
</dbReference>
<evidence type="ECO:0000256" key="7">
    <source>
        <dbReference type="PIRSR" id="PIRSR000398-1"/>
    </source>
</evidence>
<dbReference type="EMBL" id="CP002548">
    <property type="protein sequence ID" value="AGL90940.1"/>
    <property type="molecule type" value="Genomic_DNA"/>
</dbReference>
<dbReference type="GO" id="GO:0006298">
    <property type="term" value="P:mismatch repair"/>
    <property type="evidence" value="ECO:0007669"/>
    <property type="project" value="TreeGrafter"/>
</dbReference>
<organism evidence="9 10">
    <name type="scientific">Strawberry lethal yellows phytoplasma (CPA) str. NZSb11</name>
    <dbReference type="NCBI Taxonomy" id="980422"/>
    <lineage>
        <taxon>Bacteria</taxon>
        <taxon>Bacillati</taxon>
        <taxon>Mycoplasmatota</taxon>
        <taxon>Mollicutes</taxon>
        <taxon>Acholeplasmatales</taxon>
        <taxon>Acholeplasmataceae</taxon>
        <taxon>Candidatus Phytoplasma</taxon>
        <taxon>16SrXII (Stolbur group)</taxon>
    </lineage>
</organism>
<dbReference type="PROSITE" id="PS00092">
    <property type="entry name" value="N6_MTASE"/>
    <property type="match status" value="1"/>
</dbReference>
<evidence type="ECO:0000256" key="6">
    <source>
        <dbReference type="ARBA" id="ARBA00047942"/>
    </source>
</evidence>
<dbReference type="PANTHER" id="PTHR30481">
    <property type="entry name" value="DNA ADENINE METHYLASE"/>
    <property type="match status" value="1"/>
</dbReference>
<name>R4RNK7_PHYAS</name>
<keyword evidence="4 8" id="KW-0808">Transferase</keyword>
<dbReference type="EC" id="2.1.1.72" evidence="2 8"/>
<keyword evidence="10" id="KW-1185">Reference proteome</keyword>
<keyword evidence="3 8" id="KW-0489">Methyltransferase</keyword>
<dbReference type="InterPro" id="IPR012263">
    <property type="entry name" value="M_m6A_EcoRV"/>
</dbReference>
<dbReference type="PRINTS" id="PR00505">
    <property type="entry name" value="D12N6MTFRASE"/>
</dbReference>
<dbReference type="PIRSF" id="PIRSF000398">
    <property type="entry name" value="M_m6A_EcoRV"/>
    <property type="match status" value="1"/>
</dbReference>
<dbReference type="Gene3D" id="1.10.1020.10">
    <property type="entry name" value="Adenine-specific Methyltransferase, Domain 2"/>
    <property type="match status" value="1"/>
</dbReference>
<evidence type="ECO:0000256" key="1">
    <source>
        <dbReference type="ARBA" id="ARBA00006594"/>
    </source>
</evidence>
<dbReference type="OrthoDB" id="9805629at2"/>
<evidence type="ECO:0000256" key="5">
    <source>
        <dbReference type="ARBA" id="ARBA00022691"/>
    </source>
</evidence>
<dbReference type="Gene3D" id="3.40.50.150">
    <property type="entry name" value="Vaccinia Virus protein VP39"/>
    <property type="match status" value="1"/>
</dbReference>
<evidence type="ECO:0000313" key="9">
    <source>
        <dbReference type="EMBL" id="AGL90940.1"/>
    </source>
</evidence>
<dbReference type="SUPFAM" id="SSF53335">
    <property type="entry name" value="S-adenosyl-L-methionine-dependent methyltransferases"/>
    <property type="match status" value="1"/>
</dbReference>
<protein>
    <recommendedName>
        <fullName evidence="2 8">Site-specific DNA-methyltransferase (adenine-specific)</fullName>
        <ecNumber evidence="2 8">2.1.1.72</ecNumber>
    </recommendedName>
</protein>
<dbReference type="Pfam" id="PF02086">
    <property type="entry name" value="MethyltransfD12"/>
    <property type="match status" value="1"/>
</dbReference>
<dbReference type="RefSeq" id="WP_015638324.1">
    <property type="nucleotide sequence ID" value="NC_021236.1"/>
</dbReference>
<evidence type="ECO:0000256" key="3">
    <source>
        <dbReference type="ARBA" id="ARBA00022603"/>
    </source>
</evidence>
<dbReference type="REBASE" id="64889">
    <property type="entry name" value="M.PauSLYORF1026P"/>
</dbReference>
<feature type="binding site" evidence="7">
    <location>
        <position position="50"/>
    </location>
    <ligand>
        <name>S-adenosyl-L-methionine</name>
        <dbReference type="ChEBI" id="CHEBI:59789"/>
    </ligand>
</feature>
<reference evidence="9 10" key="1">
    <citation type="journal article" date="2013" name="BMC Genomics">
        <title>Comparison of the complete genome sequence of two closely related isolates of 'Candidatus Phytoplasma australiense' reveals genome plasticity.</title>
        <authorList>
            <person name="Andersen M.T."/>
            <person name="Liefting L.W."/>
            <person name="Havukkala I."/>
            <person name="Beever R.E."/>
        </authorList>
    </citation>
    <scope>NUCLEOTIDE SEQUENCE [LARGE SCALE GENOMIC DNA]</scope>
    <source>
        <strain evidence="9 10">NZSb11</strain>
    </source>
</reference>
<feature type="binding site" evidence="7">
    <location>
        <position position="9"/>
    </location>
    <ligand>
        <name>S-adenosyl-L-methionine</name>
        <dbReference type="ChEBI" id="CHEBI:59789"/>
    </ligand>
</feature>
<dbReference type="GO" id="GO:1904047">
    <property type="term" value="F:S-adenosyl-L-methionine binding"/>
    <property type="evidence" value="ECO:0007669"/>
    <property type="project" value="TreeGrafter"/>
</dbReference>
<sequence length="272" mass="32320">MKIPWIGSKKKMLPKLLKYIPTNYNNYYEPFLGSGALFQSLTPSTVTLNDNDINLIQLWKDMLAQPESFCDYVRKFEDKIYENKDQKTQKESFKHLVEKFNKSNLGTYKSALFYVLLKYAFRGIFGYRSDGTIYLGYGFSSRFKNPIIVLSEIQRIKTNVKNIKLLNGDFESVINQTQSNDFIFVDPPYWREGIKDKDFYQKPFTFEDHKRLYKSLEMANYRKAKWLYTNYNSSKITELFKKFHIQPIQTTTKHNLTSKGWTDEIIRTLFVF</sequence>
<dbReference type="GO" id="GO:0009007">
    <property type="term" value="F:site-specific DNA-methyltransferase (adenine-specific) activity"/>
    <property type="evidence" value="ECO:0007669"/>
    <property type="project" value="UniProtKB-UniRule"/>
</dbReference>
<evidence type="ECO:0000256" key="2">
    <source>
        <dbReference type="ARBA" id="ARBA00011900"/>
    </source>
</evidence>